<dbReference type="Gene3D" id="3.40.1410.10">
    <property type="entry name" value="Chorismate lyase-like"/>
    <property type="match status" value="1"/>
</dbReference>
<sequence>MTSPYPAGRAGTAPWSPTRVAFDRDDGTPKYTAIARAIAMSITDGDLPDGQPLPSQKELAQTFGVTVMTIRQALRVLSDQGLITAKQGRGTFVSHPPFALATGALSSFSRQIERSGRQLRTEFLSWKQVTVSPMEQLRMHLPGPTAHELTRVRYVDDKPVVLQASLVPDEVAQLLDPADLSRTPLYAVLEDSGLQVSSANELLQATTLDEESAGLLDQQPGAPAMFSARLTFDARNRPLVDDRALIVGDAVVICVERSASAVVPMMLRADLDLAEEPVLAREGWSR</sequence>
<dbReference type="InterPro" id="IPR036390">
    <property type="entry name" value="WH_DNA-bd_sf"/>
</dbReference>
<dbReference type="GO" id="GO:0045892">
    <property type="term" value="P:negative regulation of DNA-templated transcription"/>
    <property type="evidence" value="ECO:0007669"/>
    <property type="project" value="TreeGrafter"/>
</dbReference>
<evidence type="ECO:0000256" key="2">
    <source>
        <dbReference type="ARBA" id="ARBA00023125"/>
    </source>
</evidence>
<organism evidence="5 6">
    <name type="scientific">Enemella dayhoffiae</name>
    <dbReference type="NCBI Taxonomy" id="2016507"/>
    <lineage>
        <taxon>Bacteria</taxon>
        <taxon>Bacillati</taxon>
        <taxon>Actinomycetota</taxon>
        <taxon>Actinomycetes</taxon>
        <taxon>Propionibacteriales</taxon>
        <taxon>Propionibacteriaceae</taxon>
        <taxon>Enemella</taxon>
    </lineage>
</organism>
<name>A0A255GSY7_9ACTN</name>
<dbReference type="SUPFAM" id="SSF64288">
    <property type="entry name" value="Chorismate lyase-like"/>
    <property type="match status" value="1"/>
</dbReference>
<proteinExistence type="predicted"/>
<gene>
    <name evidence="5" type="ORF">CGZ93_14080</name>
</gene>
<dbReference type="RefSeq" id="WP_094364796.1">
    <property type="nucleotide sequence ID" value="NZ_NMVQ01000043.1"/>
</dbReference>
<dbReference type="Pfam" id="PF00392">
    <property type="entry name" value="GntR"/>
    <property type="match status" value="1"/>
</dbReference>
<dbReference type="GO" id="GO:0003700">
    <property type="term" value="F:DNA-binding transcription factor activity"/>
    <property type="evidence" value="ECO:0007669"/>
    <property type="project" value="InterPro"/>
</dbReference>
<dbReference type="InterPro" id="IPR050679">
    <property type="entry name" value="Bact_HTH_transcr_reg"/>
</dbReference>
<dbReference type="PANTHER" id="PTHR44846">
    <property type="entry name" value="MANNOSYL-D-GLYCERATE TRANSPORT/METABOLISM SYSTEM REPRESSOR MNGR-RELATED"/>
    <property type="match status" value="1"/>
</dbReference>
<dbReference type="EMBL" id="NMVQ01000043">
    <property type="protein sequence ID" value="OYO18562.1"/>
    <property type="molecule type" value="Genomic_DNA"/>
</dbReference>
<accession>A0A255GSY7</accession>
<comment type="caution">
    <text evidence="5">The sequence shown here is derived from an EMBL/GenBank/DDBJ whole genome shotgun (WGS) entry which is preliminary data.</text>
</comment>
<dbReference type="Proteomes" id="UP000216311">
    <property type="component" value="Unassembled WGS sequence"/>
</dbReference>
<dbReference type="AlphaFoldDB" id="A0A255GSY7"/>
<dbReference type="SUPFAM" id="SSF46785">
    <property type="entry name" value="Winged helix' DNA-binding domain"/>
    <property type="match status" value="1"/>
</dbReference>
<dbReference type="Pfam" id="PF07702">
    <property type="entry name" value="UTRA"/>
    <property type="match status" value="1"/>
</dbReference>
<keyword evidence="2" id="KW-0238">DNA-binding</keyword>
<dbReference type="PANTHER" id="PTHR44846:SF1">
    <property type="entry name" value="MANNOSYL-D-GLYCERATE TRANSPORT_METABOLISM SYSTEM REPRESSOR MNGR-RELATED"/>
    <property type="match status" value="1"/>
</dbReference>
<reference evidence="5 6" key="1">
    <citation type="submission" date="2017-07" db="EMBL/GenBank/DDBJ databases">
        <title>Draft whole genome sequences of clinical Proprionibacteriaceae strains.</title>
        <authorList>
            <person name="Bernier A.-M."/>
            <person name="Bernard K."/>
            <person name="Domingo M.-C."/>
        </authorList>
    </citation>
    <scope>NUCLEOTIDE SEQUENCE [LARGE SCALE GENOMIC DNA]</scope>
    <source>
        <strain evidence="5 6">NML 130396</strain>
    </source>
</reference>
<dbReference type="Gene3D" id="1.10.10.10">
    <property type="entry name" value="Winged helix-like DNA-binding domain superfamily/Winged helix DNA-binding domain"/>
    <property type="match status" value="1"/>
</dbReference>
<dbReference type="InterPro" id="IPR028978">
    <property type="entry name" value="Chorismate_lyase_/UTRA_dom_sf"/>
</dbReference>
<evidence type="ECO:0000313" key="5">
    <source>
        <dbReference type="EMBL" id="OYO18562.1"/>
    </source>
</evidence>
<keyword evidence="6" id="KW-1185">Reference proteome</keyword>
<dbReference type="PRINTS" id="PR00035">
    <property type="entry name" value="HTHGNTR"/>
</dbReference>
<dbReference type="OrthoDB" id="8584262at2"/>
<evidence type="ECO:0000313" key="6">
    <source>
        <dbReference type="Proteomes" id="UP000216311"/>
    </source>
</evidence>
<feature type="domain" description="HTH gntR-type" evidence="4">
    <location>
        <begin position="28"/>
        <end position="96"/>
    </location>
</feature>
<dbReference type="InterPro" id="IPR036388">
    <property type="entry name" value="WH-like_DNA-bd_sf"/>
</dbReference>
<keyword evidence="1" id="KW-0805">Transcription regulation</keyword>
<dbReference type="GO" id="GO:0003677">
    <property type="term" value="F:DNA binding"/>
    <property type="evidence" value="ECO:0007669"/>
    <property type="project" value="UniProtKB-KW"/>
</dbReference>
<evidence type="ECO:0000256" key="1">
    <source>
        <dbReference type="ARBA" id="ARBA00023015"/>
    </source>
</evidence>
<dbReference type="InterPro" id="IPR000524">
    <property type="entry name" value="Tscrpt_reg_HTH_GntR"/>
</dbReference>
<protein>
    <recommendedName>
        <fullName evidence="4">HTH gntR-type domain-containing protein</fullName>
    </recommendedName>
</protein>
<evidence type="ECO:0000256" key="3">
    <source>
        <dbReference type="ARBA" id="ARBA00023163"/>
    </source>
</evidence>
<dbReference type="InterPro" id="IPR011663">
    <property type="entry name" value="UTRA"/>
</dbReference>
<evidence type="ECO:0000259" key="4">
    <source>
        <dbReference type="PROSITE" id="PS50949"/>
    </source>
</evidence>
<dbReference type="PROSITE" id="PS50949">
    <property type="entry name" value="HTH_GNTR"/>
    <property type="match status" value="1"/>
</dbReference>
<dbReference type="SMART" id="SM00866">
    <property type="entry name" value="UTRA"/>
    <property type="match status" value="1"/>
</dbReference>
<dbReference type="SMART" id="SM00345">
    <property type="entry name" value="HTH_GNTR"/>
    <property type="match status" value="1"/>
</dbReference>
<dbReference type="CDD" id="cd07377">
    <property type="entry name" value="WHTH_GntR"/>
    <property type="match status" value="1"/>
</dbReference>
<keyword evidence="3" id="KW-0804">Transcription</keyword>